<reference evidence="2 3" key="1">
    <citation type="journal article" date="2011" name="Genome Res.">
        <title>Phylogeny-wide analysis of social amoeba genomes highlights ancient origins for complex intercellular communication.</title>
        <authorList>
            <person name="Heidel A.J."/>
            <person name="Lawal H.M."/>
            <person name="Felder M."/>
            <person name="Schilde C."/>
            <person name="Helps N.R."/>
            <person name="Tunggal B."/>
            <person name="Rivero F."/>
            <person name="John U."/>
            <person name="Schleicher M."/>
            <person name="Eichinger L."/>
            <person name="Platzer M."/>
            <person name="Noegel A.A."/>
            <person name="Schaap P."/>
            <person name="Gloeckner G."/>
        </authorList>
    </citation>
    <scope>NUCLEOTIDE SEQUENCE [LARGE SCALE GENOMIC DNA]</scope>
    <source>
        <strain evidence="3">ATCC 26659 / Pp 5 / PN500</strain>
    </source>
</reference>
<protein>
    <submittedName>
        <fullName evidence="2">Uncharacterized protein</fullName>
    </submittedName>
</protein>
<feature type="compositionally biased region" description="Polar residues" evidence="1">
    <location>
        <begin position="284"/>
        <end position="320"/>
    </location>
</feature>
<feature type="compositionally biased region" description="Low complexity" evidence="1">
    <location>
        <begin position="439"/>
        <end position="452"/>
    </location>
</feature>
<sequence length="493" mass="55580">MDSQHQINKMIVNTTGLPLHHNNHYYHGSRYATSISTPTTPTATTTKSNIDCNNSVNNFQLIPTASTNQYNCITSNNININININSLNSNYHHQVQPTSSSSSSASSFSYNKKRSRDIVDIEQLGILNNNNNNSINKNIIINNNNNSLNNNSHINNNSFTSSSSNSSASQSKKENTTFYQNHLNSKGATTNYSTSPLSNSFSTFTSHFYNDDDYNDEDDHNNVKIFKSRKDDNDKNIVPTSPHLHKSINSPFASNLSTSPLSSVPVSPLLLPPSATSTPITPRQAISSSHCSTPRSHLPNSIQQHLHQQYHNQITPQLSPLTPPSKPDFKLYQQQQQQQQQQEEESNRKQQQINNNDLSRFELTFEQLKIFEEDEPELIELNSSWNEEEHDHDELALPPRSILSCATRQPYQLSPIESVVVRSRNPMAPYLLYGTESRFSNSYTSSSNNSYEDYSEESENGDDDDDEDNDISSDCDNQTGGPLRFFDKCSTQH</sequence>
<dbReference type="EMBL" id="ADBJ01000007">
    <property type="protein sequence ID" value="EFA85492.1"/>
    <property type="molecule type" value="Genomic_DNA"/>
</dbReference>
<dbReference type="RefSeq" id="XP_020437600.1">
    <property type="nucleotide sequence ID" value="XM_020572457.1"/>
</dbReference>
<keyword evidence="3" id="KW-1185">Reference proteome</keyword>
<feature type="compositionally biased region" description="Low complexity" evidence="1">
    <location>
        <begin position="152"/>
        <end position="170"/>
    </location>
</feature>
<evidence type="ECO:0000313" key="3">
    <source>
        <dbReference type="Proteomes" id="UP000001396"/>
    </source>
</evidence>
<gene>
    <name evidence="2" type="ORF">PPL_01449</name>
</gene>
<feature type="region of interest" description="Disordered" evidence="1">
    <location>
        <begin position="226"/>
        <end position="251"/>
    </location>
</feature>
<feature type="region of interest" description="Disordered" evidence="1">
    <location>
        <begin position="275"/>
        <end position="358"/>
    </location>
</feature>
<comment type="caution">
    <text evidence="2">The sequence shown here is derived from an EMBL/GenBank/DDBJ whole genome shotgun (WGS) entry which is preliminary data.</text>
</comment>
<name>D3AZA9_HETP5</name>
<dbReference type="Proteomes" id="UP000001396">
    <property type="component" value="Unassembled WGS sequence"/>
</dbReference>
<organism evidence="2 3">
    <name type="scientific">Heterostelium pallidum (strain ATCC 26659 / Pp 5 / PN500)</name>
    <name type="common">Cellular slime mold</name>
    <name type="synonym">Polysphondylium pallidum</name>
    <dbReference type="NCBI Taxonomy" id="670386"/>
    <lineage>
        <taxon>Eukaryota</taxon>
        <taxon>Amoebozoa</taxon>
        <taxon>Evosea</taxon>
        <taxon>Eumycetozoa</taxon>
        <taxon>Dictyostelia</taxon>
        <taxon>Acytosteliales</taxon>
        <taxon>Acytosteliaceae</taxon>
        <taxon>Heterostelium</taxon>
    </lineage>
</organism>
<feature type="compositionally biased region" description="Acidic residues" evidence="1">
    <location>
        <begin position="453"/>
        <end position="473"/>
    </location>
</feature>
<dbReference type="AlphaFoldDB" id="D3AZA9"/>
<evidence type="ECO:0000256" key="1">
    <source>
        <dbReference type="SAM" id="MobiDB-lite"/>
    </source>
</evidence>
<proteinExistence type="predicted"/>
<evidence type="ECO:0000313" key="2">
    <source>
        <dbReference type="EMBL" id="EFA85492.1"/>
    </source>
</evidence>
<accession>D3AZA9</accession>
<feature type="region of interest" description="Disordered" evidence="1">
    <location>
        <begin position="152"/>
        <end position="176"/>
    </location>
</feature>
<dbReference type="InParanoid" id="D3AZA9"/>
<dbReference type="GeneID" id="31356977"/>
<feature type="region of interest" description="Disordered" evidence="1">
    <location>
        <begin position="439"/>
        <end position="493"/>
    </location>
</feature>